<proteinExistence type="predicted"/>
<keyword evidence="1" id="KW-0472">Membrane</keyword>
<feature type="transmembrane region" description="Helical" evidence="1">
    <location>
        <begin position="68"/>
        <end position="85"/>
    </location>
</feature>
<protein>
    <submittedName>
        <fullName evidence="2">Uncharacterized protein</fullName>
    </submittedName>
</protein>
<reference evidence="2" key="1">
    <citation type="journal article" date="2021" name="Proc. Natl. Acad. Sci. U.S.A.">
        <title>A Catalog of Tens of Thousands of Viruses from Human Metagenomes Reveals Hidden Associations with Chronic Diseases.</title>
        <authorList>
            <person name="Tisza M.J."/>
            <person name="Buck C.B."/>
        </authorList>
    </citation>
    <scope>NUCLEOTIDE SEQUENCE</scope>
    <source>
        <strain evidence="2">Ct6Sz5</strain>
    </source>
</reference>
<keyword evidence="1" id="KW-1133">Transmembrane helix</keyword>
<sequence>MVMGYQVGHICHATKQSAENAYFSQVTPNIHDGKIYQMQYTPLGWQFEGLQVTASLPECDPSQNFQDGLMIGWALFGVSLSMWGIKRIHRWFNR</sequence>
<evidence type="ECO:0000313" key="2">
    <source>
        <dbReference type="EMBL" id="DAD86562.1"/>
    </source>
</evidence>
<name>A0A8S5MWW0_9VIRU</name>
<accession>A0A8S5MWW0</accession>
<keyword evidence="1" id="KW-0812">Transmembrane</keyword>
<dbReference type="EMBL" id="BK015002">
    <property type="protein sequence ID" value="DAD86562.1"/>
    <property type="molecule type" value="Genomic_DNA"/>
</dbReference>
<evidence type="ECO:0000256" key="1">
    <source>
        <dbReference type="SAM" id="Phobius"/>
    </source>
</evidence>
<organism evidence="2">
    <name type="scientific">Inoviridae sp. ct6Sz5</name>
    <dbReference type="NCBI Taxonomy" id="2826758"/>
    <lineage>
        <taxon>Viruses</taxon>
        <taxon>Monodnaviria</taxon>
        <taxon>Loebvirae</taxon>
        <taxon>Hofneiviricota</taxon>
        <taxon>Faserviricetes</taxon>
        <taxon>Tubulavirales</taxon>
        <taxon>Inoviridae</taxon>
    </lineage>
</organism>